<name>A0A9W9V492_PENBR</name>
<organism evidence="1 2">
    <name type="scientific">Penicillium brevicompactum</name>
    <dbReference type="NCBI Taxonomy" id="5074"/>
    <lineage>
        <taxon>Eukaryota</taxon>
        <taxon>Fungi</taxon>
        <taxon>Dikarya</taxon>
        <taxon>Ascomycota</taxon>
        <taxon>Pezizomycotina</taxon>
        <taxon>Eurotiomycetes</taxon>
        <taxon>Eurotiomycetidae</taxon>
        <taxon>Eurotiales</taxon>
        <taxon>Aspergillaceae</taxon>
        <taxon>Penicillium</taxon>
    </lineage>
</organism>
<protein>
    <submittedName>
        <fullName evidence="1">Uncharacterized protein</fullName>
    </submittedName>
</protein>
<dbReference type="Proteomes" id="UP001148299">
    <property type="component" value="Unassembled WGS sequence"/>
</dbReference>
<accession>A0A9W9V492</accession>
<sequence length="89" mass="10211">MTNPTKAAASEHTRLQNEFGADHWVRNPAAEYRRPTLGRGLFAGLQDTKHYNVENGWARRKSDPQPGLLGSLWSRYVHSLFIWVYVDLS</sequence>
<gene>
    <name evidence="1" type="ORF">N7541_001030</name>
</gene>
<comment type="caution">
    <text evidence="1">The sequence shown here is derived from an EMBL/GenBank/DDBJ whole genome shotgun (WGS) entry which is preliminary data.</text>
</comment>
<dbReference type="EMBL" id="JAPZBR010000001">
    <property type="protein sequence ID" value="KAJ5367089.1"/>
    <property type="molecule type" value="Genomic_DNA"/>
</dbReference>
<reference evidence="1" key="2">
    <citation type="journal article" date="2023" name="IMA Fungus">
        <title>Comparative genomic study of the Penicillium genus elucidates a diverse pangenome and 15 lateral gene transfer events.</title>
        <authorList>
            <person name="Petersen C."/>
            <person name="Sorensen T."/>
            <person name="Nielsen M.R."/>
            <person name="Sondergaard T.E."/>
            <person name="Sorensen J.L."/>
            <person name="Fitzpatrick D.A."/>
            <person name="Frisvad J.C."/>
            <person name="Nielsen K.L."/>
        </authorList>
    </citation>
    <scope>NUCLEOTIDE SEQUENCE</scope>
    <source>
        <strain evidence="1">IBT 35675</strain>
    </source>
</reference>
<dbReference type="AlphaFoldDB" id="A0A9W9V492"/>
<evidence type="ECO:0000313" key="1">
    <source>
        <dbReference type="EMBL" id="KAJ5367089.1"/>
    </source>
</evidence>
<keyword evidence="2" id="KW-1185">Reference proteome</keyword>
<proteinExistence type="predicted"/>
<evidence type="ECO:0000313" key="2">
    <source>
        <dbReference type="Proteomes" id="UP001148299"/>
    </source>
</evidence>
<reference evidence="1" key="1">
    <citation type="submission" date="2022-12" db="EMBL/GenBank/DDBJ databases">
        <authorList>
            <person name="Petersen C."/>
        </authorList>
    </citation>
    <scope>NUCLEOTIDE SEQUENCE</scope>
    <source>
        <strain evidence="1">IBT 35675</strain>
    </source>
</reference>